<dbReference type="InterPro" id="IPR052727">
    <property type="entry name" value="Rab4/Rab5_effector"/>
</dbReference>
<dbReference type="PANTHER" id="PTHR13510:SF44">
    <property type="entry name" value="RABENOSYN-5"/>
    <property type="match status" value="1"/>
</dbReference>
<protein>
    <submittedName>
        <fullName evidence="1">Uncharacterized protein</fullName>
    </submittedName>
</protein>
<organism evidence="1 2">
    <name type="scientific">Bremia lactucae</name>
    <name type="common">Lettuce downy mildew</name>
    <dbReference type="NCBI Taxonomy" id="4779"/>
    <lineage>
        <taxon>Eukaryota</taxon>
        <taxon>Sar</taxon>
        <taxon>Stramenopiles</taxon>
        <taxon>Oomycota</taxon>
        <taxon>Peronosporomycetes</taxon>
        <taxon>Peronosporales</taxon>
        <taxon>Peronosporaceae</taxon>
        <taxon>Bremia</taxon>
    </lineage>
</organism>
<keyword evidence="2" id="KW-1185">Reference proteome</keyword>
<dbReference type="EMBL" id="SHOA02000012">
    <property type="protein sequence ID" value="TDH72761.1"/>
    <property type="molecule type" value="Genomic_DNA"/>
</dbReference>
<accession>A0A976NYN9</accession>
<dbReference type="OrthoDB" id="88907at2759"/>
<dbReference type="GeneID" id="94344520"/>
<name>A0A976NYN9_BRELC</name>
<dbReference type="Proteomes" id="UP000294530">
    <property type="component" value="Unassembled WGS sequence"/>
</dbReference>
<evidence type="ECO:0000313" key="2">
    <source>
        <dbReference type="Proteomes" id="UP000294530"/>
    </source>
</evidence>
<gene>
    <name evidence="1" type="ORF">CCR75_000743</name>
</gene>
<comment type="caution">
    <text evidence="1">The sequence shown here is derived from an EMBL/GenBank/DDBJ whole genome shotgun (WGS) entry which is preliminary data.</text>
</comment>
<evidence type="ECO:0000313" key="1">
    <source>
        <dbReference type="EMBL" id="TDH72761.1"/>
    </source>
</evidence>
<reference evidence="1 2" key="1">
    <citation type="journal article" date="2021" name="Genome Biol.">
        <title>AFLAP: assembly-free linkage analysis pipeline using k-mers from genome sequencing data.</title>
        <authorList>
            <person name="Fletcher K."/>
            <person name="Zhang L."/>
            <person name="Gil J."/>
            <person name="Han R."/>
            <person name="Cavanaugh K."/>
            <person name="Michelmore R."/>
        </authorList>
    </citation>
    <scope>NUCLEOTIDE SEQUENCE [LARGE SCALE GENOMIC DNA]</scope>
    <source>
        <strain evidence="1 2">SF5</strain>
    </source>
</reference>
<proteinExistence type="predicted"/>
<dbReference type="AlphaFoldDB" id="A0A976NYN9"/>
<dbReference type="RefSeq" id="XP_067822260.1">
    <property type="nucleotide sequence ID" value="XM_067958849.1"/>
</dbReference>
<sequence length="392" mass="44821">MELSLDESNRCQEVTTQLLTRTLNDCEKLGLETTCHGAHAHLDKKRWKKLQSQKDVTIYADRSATSAWLPIMRREEWKCPVAVTAVGRMECSLDDVLFSLMVPNSASQRLRSFLMDRRPERNCQLVPLVTPTPERPFEFLAISRFVNAQYSEWPLIFQTMKEMVVVIATGKINAMHGKRCGYELVQSISLNHASSMPRARVVQTRVFWEQSDGSIAIYTKLIVDAKHRIADSVTQLLMGRELLGFWKYVPRSLETKKLWWCVKNKKALIHTLRTFSVSYDNDESMICKLRPKTLPSKKAVARRQCEFCDTRLCHGSKCRVTCHLTMVLSSDTGFLEQTLVVCLRCAAFVRSRNSGAIARSLLDDLEQTSFRSALSYTKVVIRGKERTSVKSI</sequence>
<dbReference type="PANTHER" id="PTHR13510">
    <property type="entry name" value="FYVE-FINGER-CONTAINING RAB5 EFFECTOR PROTEIN RABENOSYN-5-RELATED"/>
    <property type="match status" value="1"/>
</dbReference>
<dbReference type="KEGG" id="blac:94344520"/>